<dbReference type="EMBL" id="LC711077">
    <property type="protein sequence ID" value="BDI54875.1"/>
    <property type="molecule type" value="Genomic_DNA"/>
</dbReference>
<keyword evidence="2" id="KW-1185">Reference proteome</keyword>
<sequence>MVDSLPLRNKKRIEALEALFREFSREGDYLEVKKILQEEKEAKQE</sequence>
<dbReference type="Proteomes" id="UP001162252">
    <property type="component" value="Segment"/>
</dbReference>
<dbReference type="KEGG" id="vg:80402184"/>
<dbReference type="RefSeq" id="YP_010772471.1">
    <property type="nucleotide sequence ID" value="NC_074644.1"/>
</dbReference>
<name>A0AA35G9R1_9CAUD</name>
<evidence type="ECO:0000313" key="1">
    <source>
        <dbReference type="EMBL" id="BDI54875.1"/>
    </source>
</evidence>
<accession>A0AA35G9R1</accession>
<reference evidence="1 2" key="1">
    <citation type="journal article" date="2022" name="Nat. Microbiol.">
        <title>Three families of Asgard archaeal viruses identified in metagenome-assembled genomes.</title>
        <authorList>
            <person name="Medvedeva S."/>
            <person name="Sun J."/>
            <person name="Yutin N."/>
            <person name="Koonin E.V."/>
            <person name="Nunoura T."/>
            <person name="Rinke C."/>
            <person name="Krupovic M."/>
        </authorList>
    </citation>
    <scope>NUCLEOTIDE SEQUENCE [LARGE SCALE GENOMIC DNA]</scope>
    <source>
        <strain evidence="1">VerdaV1</strain>
    </source>
</reference>
<organism evidence="1 2">
    <name type="scientific">Lokiarchaeia virus VerdaV1</name>
    <dbReference type="NCBI Taxonomy" id="3070170"/>
    <lineage>
        <taxon>Viruses</taxon>
        <taxon>Duplodnaviria</taxon>
        <taxon>Heunggongvirae</taxon>
        <taxon>Uroviricota</taxon>
        <taxon>Caudoviricetes</taxon>
        <taxon>Verdandiviridae</taxon>
        <taxon>Dolusvirus</taxon>
        <taxon>Dolusvirus shimokitaense</taxon>
    </lineage>
</organism>
<dbReference type="GeneID" id="80402184"/>
<evidence type="ECO:0000313" key="2">
    <source>
        <dbReference type="Proteomes" id="UP001162252"/>
    </source>
</evidence>
<proteinExistence type="predicted"/>
<protein>
    <submittedName>
        <fullName evidence="1">Uncharacterized protein</fullName>
    </submittedName>
</protein>